<dbReference type="SUPFAM" id="SSF101898">
    <property type="entry name" value="NHL repeat"/>
    <property type="match status" value="1"/>
</dbReference>
<gene>
    <name evidence="1" type="ORF">MSHOH_1924</name>
</gene>
<dbReference type="KEGG" id="mhor:MSHOH_1924"/>
<proteinExistence type="predicted"/>
<evidence type="ECO:0000313" key="1">
    <source>
        <dbReference type="EMBL" id="AKB78407.1"/>
    </source>
</evidence>
<dbReference type="GeneID" id="24831151"/>
<keyword evidence="2" id="KW-1185">Reference proteome</keyword>
<dbReference type="PATRIC" id="fig|1434110.4.peg.2449"/>
<dbReference type="Pfam" id="PF09684">
    <property type="entry name" value="Tail_P2_I"/>
    <property type="match status" value="1"/>
</dbReference>
<dbReference type="InterPro" id="IPR006521">
    <property type="entry name" value="Tail_protein_I"/>
</dbReference>
<dbReference type="HOGENOM" id="CLU_410373_0_0_2"/>
<organism evidence="1 2">
    <name type="scientific">Methanosarcina horonobensis HB-1 = JCM 15518</name>
    <dbReference type="NCBI Taxonomy" id="1434110"/>
    <lineage>
        <taxon>Archaea</taxon>
        <taxon>Methanobacteriati</taxon>
        <taxon>Methanobacteriota</taxon>
        <taxon>Stenosarchaea group</taxon>
        <taxon>Methanomicrobia</taxon>
        <taxon>Methanosarcinales</taxon>
        <taxon>Methanosarcinaceae</taxon>
        <taxon>Methanosarcina</taxon>
    </lineage>
</organism>
<dbReference type="RefSeq" id="WP_158024114.1">
    <property type="nucleotide sequence ID" value="NZ_CP009516.1"/>
</dbReference>
<dbReference type="NCBIfam" id="TIGR02242">
    <property type="entry name" value="tail_TIGR02242"/>
    <property type="match status" value="1"/>
</dbReference>
<dbReference type="STRING" id="1434110.MSHOH_1924"/>
<dbReference type="EMBL" id="CP009516">
    <property type="protein sequence ID" value="AKB78407.1"/>
    <property type="molecule type" value="Genomic_DNA"/>
</dbReference>
<dbReference type="OrthoDB" id="148108at2157"/>
<dbReference type="InterPro" id="IPR011748">
    <property type="entry name" value="Unchr_phage_tail-like"/>
</dbReference>
<dbReference type="Gene3D" id="2.120.10.30">
    <property type="entry name" value="TolB, C-terminal domain"/>
    <property type="match status" value="1"/>
</dbReference>
<dbReference type="AlphaFoldDB" id="A0A0E3SE24"/>
<sequence length="715" mass="80615">MEYSENLDLRHGDLRLSSAYTYLFEEVLLGNPGFIIEDIAVDECGFLYLLSTESIADTDNPINTESPADTGSPASTGKSLIFRYAGNTAALKPIGNCPGIFPLKLGRVSAIGVDEDTLYIADNVDGSNSRLSAFTKSDYHLRWTLSKGPVREEAEGEVEGEAEGEAGEDLKKITGIKCDEKGNIYILEGNRVLSINKHSPSRPEPRISCKINGSGEPKILEVDKEGKRYVLEGNRIHIFKAGETEAERKIDIENFSPSGIAVDAWKEVFVGEADETGDENQTEKTIHKLEFDNNLLSHPLWSYRDTCKKLVYGPEGRLYVLDGKGKKLTSLIRKKVDLKAPDNSFRGTYISKPVDSQERGTIWHRLVLDGDFAKGTQIEFFYFSSDEKLSGDQIEALGPDEWKVCISETSAVQGYEKRDSLFLDRAEGRYLWFKIILSGTEEISPCIASIGIFFPRASYIDYLPAIYREEPHSRDLLERFLSIFESIIFEMDHTIEHIDRVFDADFAPPEFLSWLASWLAVPVDEDWSEEKKRLFIRHAASLYIKRGTREGLSESIELFTGIKPLIVENFRIEFPLEGNRSLPCTGEDVIFFPPDEARVKIDGREENLVNVLFGTEKFVFTVFLKSPGIDTDTIKRVRRIIDEQKPAHTCYNLKVLEPWFYLDMHTYLGINTALTEPEFILGTKAVIGRDTILGDEEKAGQVERHSRAGIDTVLS</sequence>
<evidence type="ECO:0000313" key="2">
    <source>
        <dbReference type="Proteomes" id="UP000033101"/>
    </source>
</evidence>
<accession>A0A0E3SE24</accession>
<protein>
    <submittedName>
        <fullName evidence="1">NHL repeat domain protein</fullName>
    </submittedName>
</protein>
<dbReference type="Proteomes" id="UP000033101">
    <property type="component" value="Chromosome"/>
</dbReference>
<name>A0A0E3SE24_9EURY</name>
<dbReference type="SUPFAM" id="SSF63829">
    <property type="entry name" value="Calcium-dependent phosphotriesterase"/>
    <property type="match status" value="1"/>
</dbReference>
<dbReference type="InterPro" id="IPR011042">
    <property type="entry name" value="6-blade_b-propeller_TolB-like"/>
</dbReference>
<reference evidence="1 2" key="1">
    <citation type="submission" date="2014-07" db="EMBL/GenBank/DDBJ databases">
        <title>Methanogenic archaea and the global carbon cycle.</title>
        <authorList>
            <person name="Henriksen J.R."/>
            <person name="Luke J."/>
            <person name="Reinhart S."/>
            <person name="Benedict M.N."/>
            <person name="Youngblut N.D."/>
            <person name="Metcalf M.E."/>
            <person name="Whitaker R.J."/>
            <person name="Metcalf W.W."/>
        </authorList>
    </citation>
    <scope>NUCLEOTIDE SEQUENCE [LARGE SCALE GENOMIC DNA]</scope>
    <source>
        <strain evidence="1 2">HB-1</strain>
    </source>
</reference>